<proteinExistence type="predicted"/>
<organism evidence="1 2">
    <name type="scientific">Collinsella tanakaei YIT 12063</name>
    <dbReference type="NCBI Taxonomy" id="742742"/>
    <lineage>
        <taxon>Bacteria</taxon>
        <taxon>Bacillati</taxon>
        <taxon>Actinomycetota</taxon>
        <taxon>Coriobacteriia</taxon>
        <taxon>Coriobacteriales</taxon>
        <taxon>Coriobacteriaceae</taxon>
        <taxon>Collinsella</taxon>
    </lineage>
</organism>
<protein>
    <recommendedName>
        <fullName evidence="3">Orc1-like AAA ATPase domain-containing protein</fullName>
    </recommendedName>
</protein>
<dbReference type="Gene3D" id="3.40.50.300">
    <property type="entry name" value="P-loop containing nucleotide triphosphate hydrolases"/>
    <property type="match status" value="1"/>
</dbReference>
<dbReference type="eggNOG" id="COG1672">
    <property type="taxonomic scope" value="Bacteria"/>
</dbReference>
<dbReference type="SUPFAM" id="SSF52540">
    <property type="entry name" value="P-loop containing nucleoside triphosphate hydrolases"/>
    <property type="match status" value="1"/>
</dbReference>
<name>G1WIE9_9ACTN</name>
<dbReference type="GeneID" id="62758840"/>
<reference evidence="1 2" key="1">
    <citation type="submission" date="2011-06" db="EMBL/GenBank/DDBJ databases">
        <title>The Genome Sequence of Collinsella tanakaei YIT 12063.</title>
        <authorList>
            <consortium name="The Broad Institute Genome Sequencing Platform"/>
            <person name="Earl A."/>
            <person name="Ward D."/>
            <person name="Feldgarden M."/>
            <person name="Gevers D."/>
            <person name="Morotomi M."/>
            <person name="Young S.K."/>
            <person name="Zeng Q."/>
            <person name="Gargeya S."/>
            <person name="Fitzgerald M."/>
            <person name="Haas B."/>
            <person name="Abouelleil A."/>
            <person name="Alvarado L."/>
            <person name="Arachchi H.M."/>
            <person name="Berlin A."/>
            <person name="Brown A."/>
            <person name="Chapman S.B."/>
            <person name="Chen Z."/>
            <person name="Dunbar C."/>
            <person name="Freedman E."/>
            <person name="Gearin G."/>
            <person name="Gellesch M."/>
            <person name="Goldberg J."/>
            <person name="Griggs A."/>
            <person name="Gujja S."/>
            <person name="Heiman D."/>
            <person name="Howarth C."/>
            <person name="Larson L."/>
            <person name="Lui A."/>
            <person name="MacDonald P.J.P."/>
            <person name="Mehta T."/>
            <person name="Montmayeur A."/>
            <person name="Murphy C."/>
            <person name="Neiman D."/>
            <person name="Pearson M."/>
            <person name="Priest M."/>
            <person name="Roberts A."/>
            <person name="Saif S."/>
            <person name="Shea T."/>
            <person name="Shenoy N."/>
            <person name="Sisk P."/>
            <person name="Stolte C."/>
            <person name="Sykes S."/>
            <person name="Wortman J."/>
            <person name="Nusbaum C."/>
            <person name="Birren B."/>
        </authorList>
    </citation>
    <scope>NUCLEOTIDE SEQUENCE [LARGE SCALE GENOMIC DNA]</scope>
    <source>
        <strain evidence="1 2">YIT 12063</strain>
    </source>
</reference>
<accession>G1WIE9</accession>
<dbReference type="HOGENOM" id="CLU_058580_1_0_11"/>
<comment type="caution">
    <text evidence="1">The sequence shown here is derived from an EMBL/GenBank/DDBJ whole genome shotgun (WGS) entry which is preliminary data.</text>
</comment>
<dbReference type="Proteomes" id="UP000004830">
    <property type="component" value="Unassembled WGS sequence"/>
</dbReference>
<evidence type="ECO:0000313" key="2">
    <source>
        <dbReference type="Proteomes" id="UP000004830"/>
    </source>
</evidence>
<dbReference type="EMBL" id="ADLS01000012">
    <property type="protein sequence ID" value="EGX71212.1"/>
    <property type="molecule type" value="Genomic_DNA"/>
</dbReference>
<dbReference type="RefSeq" id="WP_009141147.1">
    <property type="nucleotide sequence ID" value="NZ_JH126469.1"/>
</dbReference>
<dbReference type="PANTHER" id="PTHR34301:SF8">
    <property type="entry name" value="ATPASE DOMAIN-CONTAINING PROTEIN"/>
    <property type="match status" value="1"/>
</dbReference>
<dbReference type="STRING" id="742742.HMPREF9452_01112"/>
<sequence>MKNPFTPSFGSEPLVLAGRRDIIEGMRRGYENGTGDPRLNSIVVGARGTGKTALLNIIPGIAQERGWACVSVTALSGMLEDIYQRAVAQASDILNDGKGARLTGLTIGSAVGATWELPDEPEGNWRTRMYRVLDTLESQGTGLLITVDEVTSDLDEMIQFAAVYQHFVREGRSVALLMAGLPNNVSSLLSNKSASFLRRAKQYRLGRISDADMAFAIRQTVEGGGRSIEREALDLAVKASSGFPYMMQLVGFHTWESSEDGGAIDADAVARGIEVAGYDMRDGVYRSTLRDLSAKDIDFLQAMLEDEGGSRMADVARRMGVSSSYASQYRLRLIDQGVIGERGRGRVWFDIPGFDSYLREEL</sequence>
<gene>
    <name evidence="1" type="ORF">HMPREF9452_01112</name>
</gene>
<dbReference type="InterPro" id="IPR027417">
    <property type="entry name" value="P-loop_NTPase"/>
</dbReference>
<evidence type="ECO:0008006" key="3">
    <source>
        <dbReference type="Google" id="ProtNLM"/>
    </source>
</evidence>
<dbReference type="PATRIC" id="fig|742742.3.peg.1079"/>
<keyword evidence="2" id="KW-1185">Reference proteome</keyword>
<dbReference type="AlphaFoldDB" id="G1WIE9"/>
<evidence type="ECO:0000313" key="1">
    <source>
        <dbReference type="EMBL" id="EGX71212.1"/>
    </source>
</evidence>
<dbReference type="PANTHER" id="PTHR34301">
    <property type="entry name" value="DNA-BINDING PROTEIN-RELATED"/>
    <property type="match status" value="1"/>
</dbReference>
<dbReference type="OrthoDB" id="2020141at2"/>